<sequence>MNRLPIFANLLAWILMVCAASQLHAQEKQYCIRPKALAVGVYDYGKVKKNPYQIYYDEEADEKFGKLLLKDEKLRSSNTFGVYIEQEDGPPVYFREESACEYCPELNYVIITGGHGYVSVYDLKTLEEISVNPSSYVYSPSGKYRFGTLKNDGIHYYIEVKENGKYVPYFLFYGSERNMSGVYWHDDETIHFLKAKERGDGSTYWIGYSTGFYVVRE</sequence>
<evidence type="ECO:0000256" key="1">
    <source>
        <dbReference type="SAM" id="SignalP"/>
    </source>
</evidence>
<gene>
    <name evidence="2" type="ORF">GGR06_003713</name>
</gene>
<keyword evidence="3" id="KW-1185">Reference proteome</keyword>
<dbReference type="SUPFAM" id="SSF51004">
    <property type="entry name" value="C-terminal (heme d1) domain of cytochrome cd1-nitrite reductase"/>
    <property type="match status" value="1"/>
</dbReference>
<organism evidence="2 3">
    <name type="scientific">Bacteroides reticulotermitis</name>
    <dbReference type="NCBI Taxonomy" id="1133319"/>
    <lineage>
        <taxon>Bacteria</taxon>
        <taxon>Pseudomonadati</taxon>
        <taxon>Bacteroidota</taxon>
        <taxon>Bacteroidia</taxon>
        <taxon>Bacteroidales</taxon>
        <taxon>Bacteroidaceae</taxon>
        <taxon>Bacteroides</taxon>
    </lineage>
</organism>
<dbReference type="EMBL" id="JACIER010000019">
    <property type="protein sequence ID" value="MBB4045890.1"/>
    <property type="molecule type" value="Genomic_DNA"/>
</dbReference>
<name>A0A840D1D1_9BACE</name>
<proteinExistence type="predicted"/>
<accession>A0A840D1D1</accession>
<dbReference type="AlphaFoldDB" id="A0A840D1D1"/>
<keyword evidence="1" id="KW-0732">Signal</keyword>
<feature type="chain" id="PRO_5032779274" evidence="1">
    <location>
        <begin position="26"/>
        <end position="217"/>
    </location>
</feature>
<dbReference type="InterPro" id="IPR011048">
    <property type="entry name" value="Haem_d1_sf"/>
</dbReference>
<reference evidence="2" key="1">
    <citation type="submission" date="2020-08" db="EMBL/GenBank/DDBJ databases">
        <title>Genomic Encyclopedia of Type Strains, Phase IV (KMG-IV): sequencing the most valuable type-strain genomes for metagenomic binning, comparative biology and taxonomic classification.</title>
        <authorList>
            <person name="Goeker M."/>
        </authorList>
    </citation>
    <scope>NUCLEOTIDE SEQUENCE [LARGE SCALE GENOMIC DNA]</scope>
    <source>
        <strain evidence="2">DSM 105720</strain>
    </source>
</reference>
<evidence type="ECO:0000313" key="3">
    <source>
        <dbReference type="Proteomes" id="UP000560658"/>
    </source>
</evidence>
<dbReference type="Proteomes" id="UP000560658">
    <property type="component" value="Unassembled WGS sequence"/>
</dbReference>
<feature type="signal peptide" evidence="1">
    <location>
        <begin position="1"/>
        <end position="25"/>
    </location>
</feature>
<dbReference type="RefSeq" id="WP_044164469.1">
    <property type="nucleotide sequence ID" value="NZ_JACIER010000019.1"/>
</dbReference>
<evidence type="ECO:0000313" key="2">
    <source>
        <dbReference type="EMBL" id="MBB4045890.1"/>
    </source>
</evidence>
<protein>
    <submittedName>
        <fullName evidence="2">Uncharacterized protein</fullName>
    </submittedName>
</protein>
<comment type="caution">
    <text evidence="2">The sequence shown here is derived from an EMBL/GenBank/DDBJ whole genome shotgun (WGS) entry which is preliminary data.</text>
</comment>